<dbReference type="PRINTS" id="PR00929">
    <property type="entry name" value="ATHOOK"/>
</dbReference>
<dbReference type="SUPFAM" id="SSF88697">
    <property type="entry name" value="PUA domain-like"/>
    <property type="match status" value="1"/>
</dbReference>
<dbReference type="Proteomes" id="UP000191522">
    <property type="component" value="Unassembled WGS sequence"/>
</dbReference>
<dbReference type="OrthoDB" id="41445at2759"/>
<dbReference type="InterPro" id="IPR052181">
    <property type="entry name" value="5hmC_binding"/>
</dbReference>
<dbReference type="GO" id="GO:0003677">
    <property type="term" value="F:DNA binding"/>
    <property type="evidence" value="ECO:0007669"/>
    <property type="project" value="UniProtKB-KW"/>
</dbReference>
<evidence type="ECO:0000256" key="5">
    <source>
        <dbReference type="ARBA" id="ARBA00023125"/>
    </source>
</evidence>
<dbReference type="InterPro" id="IPR000116">
    <property type="entry name" value="HMGA"/>
</dbReference>
<evidence type="ECO:0000313" key="10">
    <source>
        <dbReference type="Proteomes" id="UP000191522"/>
    </source>
</evidence>
<dbReference type="GO" id="GO:0006355">
    <property type="term" value="P:regulation of DNA-templated transcription"/>
    <property type="evidence" value="ECO:0007669"/>
    <property type="project" value="InterPro"/>
</dbReference>
<dbReference type="InterPro" id="IPR002740">
    <property type="entry name" value="EVE_domain"/>
</dbReference>
<keyword evidence="5" id="KW-0238">DNA-binding</keyword>
<dbReference type="GO" id="GO:0005634">
    <property type="term" value="C:nucleus"/>
    <property type="evidence" value="ECO:0007669"/>
    <property type="project" value="UniProtKB-SubCell"/>
</dbReference>
<feature type="compositionally biased region" description="Polar residues" evidence="7">
    <location>
        <begin position="18"/>
        <end position="30"/>
    </location>
</feature>
<dbReference type="CDD" id="cd21133">
    <property type="entry name" value="EVE"/>
    <property type="match status" value="1"/>
</dbReference>
<sequence length="385" mass="42391">MPPKRKSAGATMVDGAAQTPSKRLRNSPNESPGAVEAASEAATPKTGEKRKRGRPRKAPEATTSRPDDTPKRGRGRPRKAASRDNAAAAASPDMKRGRGRPRKQPEVEAPKRVGRGRPRKSLPAEEIPNISSPKKGRGRPRKSPPAGEAPDVSSPKKGRGRPRKSLPAEETPDISRPKRGRGRPRKSLAVDGAADTAESQPSSSTESEPKEDTDRSYWLMKAEPESRLEKGVDVKFSIDDLAAADKPEPWDGVRNPLARNIMRDMKKGDYAFFYHSNCKVPGVVGIMEIVQEHSADESAFDPKHPYYDPKSSRDDPKWVVVHVEFRHKLRKQVTLDDLKTNGQAGKPLEDLQTLKQARLSVSKVTPGQWQYILELAGEDPHAFKA</sequence>
<reference evidence="10" key="1">
    <citation type="journal article" date="2017" name="Nat. Microbiol.">
        <title>Global analysis of biosynthetic gene clusters reveals vast potential of secondary metabolite production in Penicillium species.</title>
        <authorList>
            <person name="Nielsen J.C."/>
            <person name="Grijseels S."/>
            <person name="Prigent S."/>
            <person name="Ji B."/>
            <person name="Dainat J."/>
            <person name="Nielsen K.F."/>
            <person name="Frisvad J.C."/>
            <person name="Workman M."/>
            <person name="Nielsen J."/>
        </authorList>
    </citation>
    <scope>NUCLEOTIDE SEQUENCE [LARGE SCALE GENOMIC DNA]</scope>
    <source>
        <strain evidence="10">IBT 11843</strain>
    </source>
</reference>
<organism evidence="9 10">
    <name type="scientific">Penicillium decumbens</name>
    <dbReference type="NCBI Taxonomy" id="69771"/>
    <lineage>
        <taxon>Eukaryota</taxon>
        <taxon>Fungi</taxon>
        <taxon>Dikarya</taxon>
        <taxon>Ascomycota</taxon>
        <taxon>Pezizomycotina</taxon>
        <taxon>Eurotiomycetes</taxon>
        <taxon>Eurotiomycetidae</taxon>
        <taxon>Eurotiales</taxon>
        <taxon>Aspergillaceae</taxon>
        <taxon>Penicillium</taxon>
    </lineage>
</organism>
<comment type="caution">
    <text evidence="9">The sequence shown here is derived from an EMBL/GenBank/DDBJ whole genome shotgun (WGS) entry which is preliminary data.</text>
</comment>
<feature type="compositionally biased region" description="Low complexity" evidence="7">
    <location>
        <begin position="83"/>
        <end position="92"/>
    </location>
</feature>
<gene>
    <name evidence="9" type="ORF">PENDEC_c022G03389</name>
</gene>
<proteinExistence type="predicted"/>
<accession>A0A1V6P100</accession>
<dbReference type="InterPro" id="IPR015947">
    <property type="entry name" value="PUA-like_sf"/>
</dbReference>
<name>A0A1V6P100_PENDC</name>
<evidence type="ECO:0000256" key="7">
    <source>
        <dbReference type="SAM" id="MobiDB-lite"/>
    </source>
</evidence>
<dbReference type="PANTHER" id="PTHR14087:SF7">
    <property type="entry name" value="THYMOCYTE NUCLEAR PROTEIN 1"/>
    <property type="match status" value="1"/>
</dbReference>
<dbReference type="Pfam" id="PF01878">
    <property type="entry name" value="EVE"/>
    <property type="match status" value="1"/>
</dbReference>
<dbReference type="PRINTS" id="PR00930">
    <property type="entry name" value="HIGHMOBLTYIY"/>
</dbReference>
<feature type="region of interest" description="Disordered" evidence="7">
    <location>
        <begin position="1"/>
        <end position="222"/>
    </location>
</feature>
<dbReference type="Gene3D" id="3.10.590.10">
    <property type="entry name" value="ph1033 like domains"/>
    <property type="match status" value="1"/>
</dbReference>
<protein>
    <recommendedName>
        <fullName evidence="2">Thymocyte nuclear protein 1</fullName>
    </recommendedName>
</protein>
<dbReference type="GO" id="GO:0000785">
    <property type="term" value="C:chromatin"/>
    <property type="evidence" value="ECO:0007669"/>
    <property type="project" value="InterPro"/>
</dbReference>
<evidence type="ECO:0000256" key="2">
    <source>
        <dbReference type="ARBA" id="ARBA00014654"/>
    </source>
</evidence>
<keyword evidence="3" id="KW-0597">Phosphoprotein</keyword>
<feature type="compositionally biased region" description="Basic residues" evidence="7">
    <location>
        <begin position="177"/>
        <end position="186"/>
    </location>
</feature>
<evidence type="ECO:0000313" key="9">
    <source>
        <dbReference type="EMBL" id="OQD70618.1"/>
    </source>
</evidence>
<dbReference type="PANTHER" id="PTHR14087">
    <property type="entry name" value="THYMOCYTE NUCLEAR PROTEIN 1"/>
    <property type="match status" value="1"/>
</dbReference>
<evidence type="ECO:0000256" key="3">
    <source>
        <dbReference type="ARBA" id="ARBA00022553"/>
    </source>
</evidence>
<evidence type="ECO:0000259" key="8">
    <source>
        <dbReference type="Pfam" id="PF01878"/>
    </source>
</evidence>
<evidence type="ECO:0000256" key="6">
    <source>
        <dbReference type="ARBA" id="ARBA00023242"/>
    </source>
</evidence>
<dbReference type="AlphaFoldDB" id="A0A1V6P100"/>
<keyword evidence="10" id="KW-1185">Reference proteome</keyword>
<dbReference type="Pfam" id="PF02178">
    <property type="entry name" value="AT_hook"/>
    <property type="match status" value="7"/>
</dbReference>
<dbReference type="STRING" id="69771.A0A1V6P100"/>
<evidence type="ECO:0000256" key="4">
    <source>
        <dbReference type="ARBA" id="ARBA00022737"/>
    </source>
</evidence>
<keyword evidence="6" id="KW-0539">Nucleus</keyword>
<comment type="subcellular location">
    <subcellularLocation>
        <location evidence="1">Nucleus</location>
    </subcellularLocation>
</comment>
<keyword evidence="4" id="KW-0677">Repeat</keyword>
<evidence type="ECO:0000256" key="1">
    <source>
        <dbReference type="ARBA" id="ARBA00004123"/>
    </source>
</evidence>
<dbReference type="FunFam" id="3.10.590.10:FF:000003">
    <property type="entry name" value="Thymocyte nuclear protein 1"/>
    <property type="match status" value="1"/>
</dbReference>
<dbReference type="EMBL" id="MDYL01000022">
    <property type="protein sequence ID" value="OQD70618.1"/>
    <property type="molecule type" value="Genomic_DNA"/>
</dbReference>
<dbReference type="OMA" id="WVVVHVE"/>
<dbReference type="InterPro" id="IPR017956">
    <property type="entry name" value="AT_hook_DNA-bd_motif"/>
</dbReference>
<feature type="domain" description="EVE" evidence="8">
    <location>
        <begin position="217"/>
        <end position="375"/>
    </location>
</feature>
<dbReference type="SMART" id="SM00384">
    <property type="entry name" value="AT_hook"/>
    <property type="match status" value="7"/>
</dbReference>
<dbReference type="InterPro" id="IPR047197">
    <property type="entry name" value="THYN1-like_EVE"/>
</dbReference>